<dbReference type="AlphaFoldDB" id="A0AAV5QNY1"/>
<dbReference type="EMBL" id="BTFZ01000011">
    <property type="protein sequence ID" value="GMM36459.1"/>
    <property type="molecule type" value="Genomic_DNA"/>
</dbReference>
<dbReference type="PANTHER" id="PTHR19375">
    <property type="entry name" value="HEAT SHOCK PROTEIN 70KDA"/>
    <property type="match status" value="1"/>
</dbReference>
<dbReference type="PROSITE" id="PS00329">
    <property type="entry name" value="HSP70_2"/>
    <property type="match status" value="1"/>
</dbReference>
<dbReference type="SUPFAM" id="SSF53067">
    <property type="entry name" value="Actin-like ATPase domain"/>
    <property type="match status" value="2"/>
</dbReference>
<keyword evidence="5" id="KW-1185">Reference proteome</keyword>
<dbReference type="GO" id="GO:0070013">
    <property type="term" value="C:intracellular organelle lumen"/>
    <property type="evidence" value="ECO:0007669"/>
    <property type="project" value="UniProtKB-ARBA"/>
</dbReference>
<comment type="caution">
    <text evidence="4">The sequence shown here is derived from an EMBL/GenBank/DDBJ whole genome shotgun (WGS) entry which is preliminary data.</text>
</comment>
<organism evidence="4 5">
    <name type="scientific">Saccharomycopsis crataegensis</name>
    <dbReference type="NCBI Taxonomy" id="43959"/>
    <lineage>
        <taxon>Eukaryota</taxon>
        <taxon>Fungi</taxon>
        <taxon>Dikarya</taxon>
        <taxon>Ascomycota</taxon>
        <taxon>Saccharomycotina</taxon>
        <taxon>Saccharomycetes</taxon>
        <taxon>Saccharomycopsidaceae</taxon>
        <taxon>Saccharomycopsis</taxon>
    </lineage>
</organism>
<dbReference type="RefSeq" id="XP_064853455.1">
    <property type="nucleotide sequence ID" value="XM_064997383.1"/>
</dbReference>
<evidence type="ECO:0000256" key="3">
    <source>
        <dbReference type="RuleBase" id="RU003322"/>
    </source>
</evidence>
<dbReference type="InterPro" id="IPR018181">
    <property type="entry name" value="Heat_shock_70_CS"/>
</dbReference>
<dbReference type="Proteomes" id="UP001360560">
    <property type="component" value="Unassembled WGS sequence"/>
</dbReference>
<name>A0AAV5QNY1_9ASCO</name>
<dbReference type="FunFam" id="3.30.30.30:FF:000003">
    <property type="entry name" value="Heat shock protein 9"/>
    <property type="match status" value="1"/>
</dbReference>
<dbReference type="GO" id="GO:0005739">
    <property type="term" value="C:mitochondrion"/>
    <property type="evidence" value="ECO:0007669"/>
    <property type="project" value="UniProtKB-ARBA"/>
</dbReference>
<evidence type="ECO:0000313" key="4">
    <source>
        <dbReference type="EMBL" id="GMM36459.1"/>
    </source>
</evidence>
<dbReference type="PROSITE" id="PS01036">
    <property type="entry name" value="HSP70_3"/>
    <property type="match status" value="1"/>
</dbReference>
<dbReference type="Gene3D" id="3.90.640.10">
    <property type="entry name" value="Actin, Chain A, domain 4"/>
    <property type="match status" value="1"/>
</dbReference>
<keyword evidence="2 3" id="KW-0067">ATP-binding</keyword>
<dbReference type="GO" id="GO:0005524">
    <property type="term" value="F:ATP binding"/>
    <property type="evidence" value="ECO:0007669"/>
    <property type="project" value="UniProtKB-KW"/>
</dbReference>
<accession>A0AAV5QNY1</accession>
<dbReference type="InterPro" id="IPR043129">
    <property type="entry name" value="ATPase_NBD"/>
</dbReference>
<dbReference type="FunFam" id="3.90.640.10:FF:000003">
    <property type="entry name" value="Molecular chaperone DnaK"/>
    <property type="match status" value="1"/>
</dbReference>
<dbReference type="Gene3D" id="3.30.30.30">
    <property type="match status" value="1"/>
</dbReference>
<dbReference type="FunFam" id="3.30.420.40:FF:000004">
    <property type="entry name" value="Molecular chaperone DnaK"/>
    <property type="match status" value="1"/>
</dbReference>
<sequence length="664" mass="72284">MLKSRTILGSFRFMRSYSLKVQSSSKSVIGIDLGTTNSAVAIVQTGDDQPKIIENQEGKRTTPSVVAFTKSIEGTGKPKVIVGEAAKRQSVLNSENTFFATKRLIGRRFKDIEVQRDLNNVPYKIVENKANGDAWLKLDGVTSADESKEISYSPAQIGGFILDNMKKVAETSLGIPIKNAVVTVPAYFNDSQRQATKDAGKIIGLNILRVINEPTAAALAYGLDSKKNGLVAVYDLGGGTFDISILDIDDGVFEVVATNGDTHLGGEDFDILLMNYVIDDFKKKTGINLLEKSSKVEIQRIREACEKAKIELSHVKATTISIPFIYEQQHINLDLTEDQLDDLSLPLINKTIPPVKKALKDADLEPEDIDEIILVGGMTRMPKIRKIVGEVFDKIPNHEVNPDEAVALGAAIQGAVLSGEIKDVLLLDVTPLTLGIETYGGIYAPLIPRNTTIPIKKTQVFSTGVDGQTAVDISVYQGERPLVKDNKLIGHFKLGKIPILPKGEPQIQVTFDIDADGIIQVKAKELKTDSTASITVSGVSGLTEADIEKMVNDAEKFKDQDKKAQVLLEHATRSDMLVNDTKNALEKLGKLIENASDNKVIQDGVSELQQMLVSVETMVSQARSNDPNEAGKVNVAILKKETDAIQKFSMKVFSEIAKVQASGN</sequence>
<comment type="similarity">
    <text evidence="3">Belongs to the heat shock protein 70 family.</text>
</comment>
<dbReference type="Gene3D" id="3.30.420.40">
    <property type="match status" value="2"/>
</dbReference>
<dbReference type="NCBIfam" id="NF001413">
    <property type="entry name" value="PRK00290.1"/>
    <property type="match status" value="1"/>
</dbReference>
<proteinExistence type="inferred from homology"/>
<protein>
    <submittedName>
        <fullName evidence="4">Hsp70 family ATPase</fullName>
    </submittedName>
</protein>
<dbReference type="InterPro" id="IPR029047">
    <property type="entry name" value="HSP70_peptide-bd_sf"/>
</dbReference>
<dbReference type="InterPro" id="IPR013126">
    <property type="entry name" value="Hsp_70_fam"/>
</dbReference>
<dbReference type="GeneID" id="90074434"/>
<keyword evidence="1 3" id="KW-0547">Nucleotide-binding</keyword>
<dbReference type="GO" id="GO:0140662">
    <property type="term" value="F:ATP-dependent protein folding chaperone"/>
    <property type="evidence" value="ECO:0007669"/>
    <property type="project" value="InterPro"/>
</dbReference>
<dbReference type="Pfam" id="PF00012">
    <property type="entry name" value="HSP70"/>
    <property type="match status" value="1"/>
</dbReference>
<gene>
    <name evidence="4" type="ORF">DASC09_037840</name>
</gene>
<dbReference type="FunFam" id="2.60.34.10:FF:000014">
    <property type="entry name" value="Chaperone protein DnaK HSP70"/>
    <property type="match status" value="1"/>
</dbReference>
<evidence type="ECO:0000256" key="2">
    <source>
        <dbReference type="ARBA" id="ARBA00022840"/>
    </source>
</evidence>
<evidence type="ECO:0000256" key="1">
    <source>
        <dbReference type="ARBA" id="ARBA00022741"/>
    </source>
</evidence>
<evidence type="ECO:0000313" key="5">
    <source>
        <dbReference type="Proteomes" id="UP001360560"/>
    </source>
</evidence>
<dbReference type="Gene3D" id="2.60.34.10">
    <property type="entry name" value="Substrate Binding Domain Of DNAk, Chain A, domain 1"/>
    <property type="match status" value="1"/>
</dbReference>
<reference evidence="4 5" key="1">
    <citation type="journal article" date="2023" name="Elife">
        <title>Identification of key yeast species and microbe-microbe interactions impacting larval growth of Drosophila in the wild.</title>
        <authorList>
            <person name="Mure A."/>
            <person name="Sugiura Y."/>
            <person name="Maeda R."/>
            <person name="Honda K."/>
            <person name="Sakurai N."/>
            <person name="Takahashi Y."/>
            <person name="Watada M."/>
            <person name="Katoh T."/>
            <person name="Gotoh A."/>
            <person name="Gotoh Y."/>
            <person name="Taniguchi I."/>
            <person name="Nakamura K."/>
            <person name="Hayashi T."/>
            <person name="Katayama T."/>
            <person name="Uemura T."/>
            <person name="Hattori Y."/>
        </authorList>
    </citation>
    <scope>NUCLEOTIDE SEQUENCE [LARGE SCALE GENOMIC DNA]</scope>
    <source>
        <strain evidence="4 5">SC-9</strain>
    </source>
</reference>
<dbReference type="PROSITE" id="PS00297">
    <property type="entry name" value="HSP70_1"/>
    <property type="match status" value="1"/>
</dbReference>
<dbReference type="CDD" id="cd10234">
    <property type="entry name" value="ASKHA_NBD_HSP70_DnaK-like"/>
    <property type="match status" value="1"/>
</dbReference>
<dbReference type="SUPFAM" id="SSF100920">
    <property type="entry name" value="Heat shock protein 70kD (HSP70), peptide-binding domain"/>
    <property type="match status" value="1"/>
</dbReference>
<dbReference type="PRINTS" id="PR00301">
    <property type="entry name" value="HEATSHOCK70"/>
</dbReference>